<feature type="compositionally biased region" description="Basic and acidic residues" evidence="2">
    <location>
        <begin position="184"/>
        <end position="194"/>
    </location>
</feature>
<dbReference type="EMBL" id="CP119934">
    <property type="protein sequence ID" value="WFD02390.1"/>
    <property type="molecule type" value="Genomic_DNA"/>
</dbReference>
<feature type="compositionally biased region" description="Basic and acidic residues" evidence="2">
    <location>
        <begin position="12"/>
        <end position="23"/>
    </location>
</feature>
<feature type="compositionally biased region" description="Acidic residues" evidence="2">
    <location>
        <begin position="197"/>
        <end position="215"/>
    </location>
</feature>
<feature type="region of interest" description="Disordered" evidence="2">
    <location>
        <begin position="178"/>
        <end position="248"/>
    </location>
</feature>
<evidence type="ECO:0000256" key="2">
    <source>
        <dbReference type="SAM" id="MobiDB-lite"/>
    </source>
</evidence>
<gene>
    <name evidence="3" type="ORF">MOBT1_001072</name>
</gene>
<organism evidence="3 4">
    <name type="scientific">Malassezia obtusa</name>
    <dbReference type="NCBI Taxonomy" id="76774"/>
    <lineage>
        <taxon>Eukaryota</taxon>
        <taxon>Fungi</taxon>
        <taxon>Dikarya</taxon>
        <taxon>Basidiomycota</taxon>
        <taxon>Ustilaginomycotina</taxon>
        <taxon>Malasseziomycetes</taxon>
        <taxon>Malasseziales</taxon>
        <taxon>Malasseziaceae</taxon>
        <taxon>Malassezia</taxon>
    </lineage>
</organism>
<proteinExistence type="predicted"/>
<evidence type="ECO:0000313" key="3">
    <source>
        <dbReference type="EMBL" id="WFD02390.1"/>
    </source>
</evidence>
<feature type="coiled-coil region" evidence="1">
    <location>
        <begin position="364"/>
        <end position="394"/>
    </location>
</feature>
<feature type="region of interest" description="Disordered" evidence="2">
    <location>
        <begin position="39"/>
        <end position="62"/>
    </location>
</feature>
<keyword evidence="4" id="KW-1185">Reference proteome</keyword>
<feature type="compositionally biased region" description="Acidic residues" evidence="2">
    <location>
        <begin position="42"/>
        <end position="59"/>
    </location>
</feature>
<name>A0AAF0IRB6_9BASI</name>
<dbReference type="Proteomes" id="UP001214603">
    <property type="component" value="Chromosome 1"/>
</dbReference>
<sequence>MYPFAVQSARENLSKEDVSVDEAERRKTMELLWRLETGEGVLSDESDDDAHDSGDDPPEDLLGRLSLADQQRFQSLLRDPARAARMYFEDEEEVPLWWTEQAKPCDNPPFLREVEVISAAQVPVRVDLRFNIVAVLMAYAYLLRHLQLPSCASVDRPVECGSCTDSDGATKPIVASASIVGAEQGDKEPKRPAEPVEAADYESDGEPPPLEDDTPEAPVEPPAAPRQDTPHPSLQNDTPERHEDTPDELQEVGVSLLRRLVPFLFAHPRKDPKAASTVLTSVEDAGLYLLHTLGPDRMGADPVQLLLVLLRDVDPLLRPSTVRDVRDVPLPVYALADLDTWLHPERGAAKKLAFYAHAYQAAPREAHSALHVALQNEQQRLEQEHDERERLLHVAAANAAVGRMDPQVQRMSSKIQVLE</sequence>
<accession>A0AAF0IRB6</accession>
<reference evidence="3" key="1">
    <citation type="submission" date="2023-03" db="EMBL/GenBank/DDBJ databases">
        <title>Mating type loci evolution in Malassezia.</title>
        <authorList>
            <person name="Coelho M.A."/>
        </authorList>
    </citation>
    <scope>NUCLEOTIDE SEQUENCE</scope>
    <source>
        <strain evidence="3">CBS 7876</strain>
    </source>
</reference>
<evidence type="ECO:0000256" key="1">
    <source>
        <dbReference type="SAM" id="Coils"/>
    </source>
</evidence>
<dbReference type="AlphaFoldDB" id="A0AAF0IRB6"/>
<protein>
    <submittedName>
        <fullName evidence="3">Uncharacterized protein</fullName>
    </submittedName>
</protein>
<evidence type="ECO:0000313" key="4">
    <source>
        <dbReference type="Proteomes" id="UP001214603"/>
    </source>
</evidence>
<feature type="region of interest" description="Disordered" evidence="2">
    <location>
        <begin position="1"/>
        <end position="23"/>
    </location>
</feature>
<keyword evidence="1" id="KW-0175">Coiled coil</keyword>